<dbReference type="Proteomes" id="UP001154282">
    <property type="component" value="Unassembled WGS sequence"/>
</dbReference>
<dbReference type="InterPro" id="IPR021102">
    <property type="entry name" value="PNGase_A"/>
</dbReference>
<dbReference type="Pfam" id="PF25156">
    <property type="entry name" value="PNGase_A_C"/>
    <property type="match status" value="1"/>
</dbReference>
<sequence>MTTPLPSPASTLPLLFLLLLLLLHPFPAIANLHNLRTKSLKLPPTHSTKPTEFFEVTKPISLPNTIPCIHHIFTHDFASTFVKPPFLTNYTPPSHCPSSHGFSKIVLEWNATCKGRQFDRIFGLWLGGVELLRSCTAEPRPNGILWTVRKDVTKYSSSLLSKRRQDLAVFLGNIVDGTYTGIYHVNVSIYFYPASGENSGGGGNSKAADLILPISRNVENLNDGLWFQIENSSTRIESSEFTIPSNAYRAVLEVYVSPHQDDEFWYTNYPNDYIVANNLTSTPGNGPFREVVVSLDGVITVGAVWPFTVIYTGGINPLLWRPISGIGSFDLPTYDIELTPVLGNLLDGKAHSLGFSVTNGLSVWFVDANLHLWVDREGEKTTEGKLVAHGSELGLTSDANFTGLNGKFETGASRWVSTEGWVKSSNGNITTRFDQRFSYSNSMEMGKGGDSQRVKQRCNVSDKVSFSGGGPSLRSTNRFSVELYTDSKAGRNNTVLLETRLALGLGNRRFRGGKEVSRLGNLQRARGEMVVQGDLVSGGFGATKQWYNYGGEEEEEEEDGSEKCYFRDVSSKNYTIVHDRQGIKCHK</sequence>
<evidence type="ECO:0000259" key="2">
    <source>
        <dbReference type="Pfam" id="PF12222"/>
    </source>
</evidence>
<feature type="domain" description="Peptide N-acetyl-beta-D-glucosaminyl asparaginase amidase A N-terminal" evidence="2">
    <location>
        <begin position="67"/>
        <end position="384"/>
    </location>
</feature>
<dbReference type="Pfam" id="PF12222">
    <property type="entry name" value="PNGaseA"/>
    <property type="match status" value="1"/>
</dbReference>
<feature type="chain" id="PRO_5043717972" description="Peptide N-acetyl-beta-D-glucosaminyl asparaginase amidase A N-terminal domain-containing protein" evidence="1">
    <location>
        <begin position="31"/>
        <end position="587"/>
    </location>
</feature>
<evidence type="ECO:0000313" key="3">
    <source>
        <dbReference type="EMBL" id="CAI0422720.1"/>
    </source>
</evidence>
<organism evidence="3 4">
    <name type="scientific">Linum tenue</name>
    <dbReference type="NCBI Taxonomy" id="586396"/>
    <lineage>
        <taxon>Eukaryota</taxon>
        <taxon>Viridiplantae</taxon>
        <taxon>Streptophyta</taxon>
        <taxon>Embryophyta</taxon>
        <taxon>Tracheophyta</taxon>
        <taxon>Spermatophyta</taxon>
        <taxon>Magnoliopsida</taxon>
        <taxon>eudicotyledons</taxon>
        <taxon>Gunneridae</taxon>
        <taxon>Pentapetalae</taxon>
        <taxon>rosids</taxon>
        <taxon>fabids</taxon>
        <taxon>Malpighiales</taxon>
        <taxon>Linaceae</taxon>
        <taxon>Linum</taxon>
    </lineage>
</organism>
<keyword evidence="4" id="KW-1185">Reference proteome</keyword>
<comment type="caution">
    <text evidence="3">The sequence shown here is derived from an EMBL/GenBank/DDBJ whole genome shotgun (WGS) entry which is preliminary data.</text>
</comment>
<protein>
    <recommendedName>
        <fullName evidence="2">Peptide N-acetyl-beta-D-glucosaminyl asparaginase amidase A N-terminal domain-containing protein</fullName>
    </recommendedName>
</protein>
<dbReference type="InterPro" id="IPR056948">
    <property type="entry name" value="PNGaseA_N"/>
</dbReference>
<dbReference type="PANTHER" id="PTHR31104">
    <property type="entry name" value="PEPTIDE-N4-(N-ACETYL-BETA-GLUCOSAMINYL)ASPARAGINE AMIDASE A PROTEIN"/>
    <property type="match status" value="1"/>
</dbReference>
<proteinExistence type="predicted"/>
<gene>
    <name evidence="3" type="ORF">LITE_LOCUS19237</name>
</gene>
<keyword evidence="1" id="KW-0732">Signal</keyword>
<accession>A0AAV0KKH3</accession>
<dbReference type="AlphaFoldDB" id="A0AAV0KKH3"/>
<dbReference type="EMBL" id="CAMGYJ010000005">
    <property type="protein sequence ID" value="CAI0422720.1"/>
    <property type="molecule type" value="Genomic_DNA"/>
</dbReference>
<feature type="signal peptide" evidence="1">
    <location>
        <begin position="1"/>
        <end position="30"/>
    </location>
</feature>
<reference evidence="3" key="1">
    <citation type="submission" date="2022-08" db="EMBL/GenBank/DDBJ databases">
        <authorList>
            <person name="Gutierrez-Valencia J."/>
        </authorList>
    </citation>
    <scope>NUCLEOTIDE SEQUENCE</scope>
</reference>
<evidence type="ECO:0000313" key="4">
    <source>
        <dbReference type="Proteomes" id="UP001154282"/>
    </source>
</evidence>
<name>A0AAV0KKH3_9ROSI</name>
<evidence type="ECO:0000256" key="1">
    <source>
        <dbReference type="SAM" id="SignalP"/>
    </source>
</evidence>